<dbReference type="InterPro" id="IPR010985">
    <property type="entry name" value="Ribbon_hlx_hlx"/>
</dbReference>
<dbReference type="RefSeq" id="WP_165241242.1">
    <property type="nucleotide sequence ID" value="NZ_JAAKZV010000166.1"/>
</dbReference>
<dbReference type="SUPFAM" id="SSF47598">
    <property type="entry name" value="Ribbon-helix-helix"/>
    <property type="match status" value="1"/>
</dbReference>
<dbReference type="GO" id="GO:0006355">
    <property type="term" value="P:regulation of DNA-templated transcription"/>
    <property type="evidence" value="ECO:0007669"/>
    <property type="project" value="InterPro"/>
</dbReference>
<reference evidence="1 2" key="1">
    <citation type="submission" date="2020-02" db="EMBL/GenBank/DDBJ databases">
        <title>Whole-genome analyses of novel actinobacteria.</title>
        <authorList>
            <person name="Sahin N."/>
        </authorList>
    </citation>
    <scope>NUCLEOTIDE SEQUENCE [LARGE SCALE GENOMIC DNA]</scope>
    <source>
        <strain evidence="1 2">A7024</strain>
    </source>
</reference>
<comment type="caution">
    <text evidence="1">The sequence shown here is derived from an EMBL/GenBank/DDBJ whole genome shotgun (WGS) entry which is preliminary data.</text>
</comment>
<dbReference type="AlphaFoldDB" id="A0A6G4U811"/>
<dbReference type="Proteomes" id="UP000481583">
    <property type="component" value="Unassembled WGS sequence"/>
</dbReference>
<protein>
    <submittedName>
        <fullName evidence="1">Ribbon-helix-helix protein, CopG family</fullName>
    </submittedName>
</protein>
<accession>A0A6G4U811</accession>
<dbReference type="EMBL" id="JAAKZV010000166">
    <property type="protein sequence ID" value="NGN67846.1"/>
    <property type="molecule type" value="Genomic_DNA"/>
</dbReference>
<organism evidence="1 2">
    <name type="scientific">Streptomyces coryli</name>
    <dbReference type="NCBI Taxonomy" id="1128680"/>
    <lineage>
        <taxon>Bacteria</taxon>
        <taxon>Bacillati</taxon>
        <taxon>Actinomycetota</taxon>
        <taxon>Actinomycetes</taxon>
        <taxon>Kitasatosporales</taxon>
        <taxon>Streptomycetaceae</taxon>
        <taxon>Streptomyces</taxon>
    </lineage>
</organism>
<evidence type="ECO:0000313" key="2">
    <source>
        <dbReference type="Proteomes" id="UP000481583"/>
    </source>
</evidence>
<evidence type="ECO:0000313" key="1">
    <source>
        <dbReference type="EMBL" id="NGN67846.1"/>
    </source>
</evidence>
<sequence length="67" mass="7858">MGTHVLSLRIETELYESLRRHAERRGMNVQDYIVQTLIREDFDERFKVSVDESERLSAAFGSATLRQ</sequence>
<keyword evidence="2" id="KW-1185">Reference proteome</keyword>
<gene>
    <name evidence="1" type="ORF">G5C51_28585</name>
</gene>
<name>A0A6G4U811_9ACTN</name>
<proteinExistence type="predicted"/>